<comment type="caution">
    <text evidence="3">The sequence shown here is derived from an EMBL/GenBank/DDBJ whole genome shotgun (WGS) entry which is preliminary data.</text>
</comment>
<keyword evidence="4" id="KW-1185">Reference proteome</keyword>
<dbReference type="EMBL" id="NEVH01005888">
    <property type="protein sequence ID" value="PNF38367.1"/>
    <property type="molecule type" value="Genomic_DNA"/>
</dbReference>
<dbReference type="AlphaFoldDB" id="A0A2J7RC05"/>
<reference evidence="3 4" key="1">
    <citation type="submission" date="2017-12" db="EMBL/GenBank/DDBJ databases">
        <title>Hemimetabolous genomes reveal molecular basis of termite eusociality.</title>
        <authorList>
            <person name="Harrison M.C."/>
            <person name="Jongepier E."/>
            <person name="Robertson H.M."/>
            <person name="Arning N."/>
            <person name="Bitard-Feildel T."/>
            <person name="Chao H."/>
            <person name="Childers C.P."/>
            <person name="Dinh H."/>
            <person name="Doddapaneni H."/>
            <person name="Dugan S."/>
            <person name="Gowin J."/>
            <person name="Greiner C."/>
            <person name="Han Y."/>
            <person name="Hu H."/>
            <person name="Hughes D.S.T."/>
            <person name="Huylmans A.-K."/>
            <person name="Kemena C."/>
            <person name="Kremer L.P.M."/>
            <person name="Lee S.L."/>
            <person name="Lopez-Ezquerra A."/>
            <person name="Mallet L."/>
            <person name="Monroy-Kuhn J.M."/>
            <person name="Moser A."/>
            <person name="Murali S.C."/>
            <person name="Muzny D.M."/>
            <person name="Otani S."/>
            <person name="Piulachs M.-D."/>
            <person name="Poelchau M."/>
            <person name="Qu J."/>
            <person name="Schaub F."/>
            <person name="Wada-Katsumata A."/>
            <person name="Worley K.C."/>
            <person name="Xie Q."/>
            <person name="Ylla G."/>
            <person name="Poulsen M."/>
            <person name="Gibbs R.A."/>
            <person name="Schal C."/>
            <person name="Richards S."/>
            <person name="Belles X."/>
            <person name="Korb J."/>
            <person name="Bornberg-Bauer E."/>
        </authorList>
    </citation>
    <scope>NUCLEOTIDE SEQUENCE [LARGE SCALE GENOMIC DNA]</scope>
    <source>
        <tissue evidence="3">Whole body</tissue>
    </source>
</reference>
<feature type="compositionally biased region" description="Basic and acidic residues" evidence="1">
    <location>
        <begin position="107"/>
        <end position="125"/>
    </location>
</feature>
<accession>A0A2J7RC05</accession>
<keyword evidence="2" id="KW-0732">Signal</keyword>
<dbReference type="Proteomes" id="UP000235965">
    <property type="component" value="Unassembled WGS sequence"/>
</dbReference>
<protein>
    <submittedName>
        <fullName evidence="3">Uncharacterized protein</fullName>
    </submittedName>
</protein>
<organism evidence="3 4">
    <name type="scientific">Cryptotermes secundus</name>
    <dbReference type="NCBI Taxonomy" id="105785"/>
    <lineage>
        <taxon>Eukaryota</taxon>
        <taxon>Metazoa</taxon>
        <taxon>Ecdysozoa</taxon>
        <taxon>Arthropoda</taxon>
        <taxon>Hexapoda</taxon>
        <taxon>Insecta</taxon>
        <taxon>Pterygota</taxon>
        <taxon>Neoptera</taxon>
        <taxon>Polyneoptera</taxon>
        <taxon>Dictyoptera</taxon>
        <taxon>Blattodea</taxon>
        <taxon>Blattoidea</taxon>
        <taxon>Termitoidae</taxon>
        <taxon>Kalotermitidae</taxon>
        <taxon>Cryptotermitinae</taxon>
        <taxon>Cryptotermes</taxon>
    </lineage>
</organism>
<evidence type="ECO:0000256" key="1">
    <source>
        <dbReference type="SAM" id="MobiDB-lite"/>
    </source>
</evidence>
<gene>
    <name evidence="3" type="ORF">B7P43_G08975</name>
</gene>
<evidence type="ECO:0000256" key="2">
    <source>
        <dbReference type="SAM" id="SignalP"/>
    </source>
</evidence>
<feature type="chain" id="PRO_5014390394" evidence="2">
    <location>
        <begin position="25"/>
        <end position="195"/>
    </location>
</feature>
<name>A0A2J7RC05_9NEOP</name>
<dbReference type="InParanoid" id="A0A2J7RC05"/>
<feature type="signal peptide" evidence="2">
    <location>
        <begin position="1"/>
        <end position="24"/>
    </location>
</feature>
<evidence type="ECO:0000313" key="3">
    <source>
        <dbReference type="EMBL" id="PNF38367.1"/>
    </source>
</evidence>
<proteinExistence type="predicted"/>
<sequence>MWAHLTILMMALMALASGPPGVQCSKDGYNIYKDLILRGKFDALEGADEQLDAEEVSSSPKLYFYRTPLLVQPNDGFDYVIGRDAVEEPLQAVDAEAVSEGNPKSGGPRDRFPLPRTLAKRDTGPRHAYTSFSSEASDDTTVLSKRGPGSILTWALSSKRPLVQSDLRQLNFLHPGVGGPTSFIATMGKREYSLQ</sequence>
<dbReference type="OrthoDB" id="8194109at2759"/>
<feature type="region of interest" description="Disordered" evidence="1">
    <location>
        <begin position="96"/>
        <end position="133"/>
    </location>
</feature>
<evidence type="ECO:0000313" key="4">
    <source>
        <dbReference type="Proteomes" id="UP000235965"/>
    </source>
</evidence>